<dbReference type="Proteomes" id="UP000593568">
    <property type="component" value="Unassembled WGS sequence"/>
</dbReference>
<evidence type="ECO:0000313" key="2">
    <source>
        <dbReference type="Proteomes" id="UP000593568"/>
    </source>
</evidence>
<organism evidence="1 2">
    <name type="scientific">Gossypium trilobum</name>
    <dbReference type="NCBI Taxonomy" id="34281"/>
    <lineage>
        <taxon>Eukaryota</taxon>
        <taxon>Viridiplantae</taxon>
        <taxon>Streptophyta</taxon>
        <taxon>Embryophyta</taxon>
        <taxon>Tracheophyta</taxon>
        <taxon>Spermatophyta</taxon>
        <taxon>Magnoliopsida</taxon>
        <taxon>eudicotyledons</taxon>
        <taxon>Gunneridae</taxon>
        <taxon>Pentapetalae</taxon>
        <taxon>rosids</taxon>
        <taxon>malvids</taxon>
        <taxon>Malvales</taxon>
        <taxon>Malvaceae</taxon>
        <taxon>Malvoideae</taxon>
        <taxon>Gossypium</taxon>
    </lineage>
</organism>
<dbReference type="AlphaFoldDB" id="A0A7J9DM52"/>
<name>A0A7J9DM52_9ROSI</name>
<dbReference type="EMBL" id="JABEZW010000003">
    <property type="protein sequence ID" value="MBA0761832.1"/>
    <property type="molecule type" value="Genomic_DNA"/>
</dbReference>
<comment type="caution">
    <text evidence="1">The sequence shown here is derived from an EMBL/GenBank/DDBJ whole genome shotgun (WGS) entry which is preliminary data.</text>
</comment>
<reference evidence="1 2" key="1">
    <citation type="journal article" date="2019" name="Genome Biol. Evol.">
        <title>Insights into the evolution of the New World diploid cottons (Gossypium, subgenus Houzingenia) based on genome sequencing.</title>
        <authorList>
            <person name="Grover C.E."/>
            <person name="Arick M.A. 2nd"/>
            <person name="Thrash A."/>
            <person name="Conover J.L."/>
            <person name="Sanders W.S."/>
            <person name="Peterson D.G."/>
            <person name="Frelichowski J.E."/>
            <person name="Scheffler J.A."/>
            <person name="Scheffler B.E."/>
            <person name="Wendel J.F."/>
        </authorList>
    </citation>
    <scope>NUCLEOTIDE SEQUENCE [LARGE SCALE GENOMIC DNA]</scope>
    <source>
        <strain evidence="1">8</strain>
        <tissue evidence="1">Leaf</tissue>
    </source>
</reference>
<protein>
    <submittedName>
        <fullName evidence="1">Uncharacterized protein</fullName>
    </submittedName>
</protein>
<keyword evidence="2" id="KW-1185">Reference proteome</keyword>
<evidence type="ECO:0000313" key="1">
    <source>
        <dbReference type="EMBL" id="MBA0761832.1"/>
    </source>
</evidence>
<sequence>MACLCQNLVLARNNLIFENNGCDPITIWMEKNLNMVKIKCDVSWISYIKTTNIAIIVRNYSSEVINSVDPRVYILSSRLEEALAIHFRAYVASRNQ</sequence>
<accession>A0A7J9DM52</accession>
<proteinExistence type="predicted"/>
<gene>
    <name evidence="1" type="ORF">Gotri_024418</name>
</gene>